<dbReference type="Pfam" id="PF00156">
    <property type="entry name" value="Pribosyltran"/>
    <property type="match status" value="1"/>
</dbReference>
<proteinExistence type="inferred from homology"/>
<dbReference type="SUPFAM" id="SSF53271">
    <property type="entry name" value="PRTase-like"/>
    <property type="match status" value="1"/>
</dbReference>
<comment type="caution">
    <text evidence="3">The sequence shown here is derived from an EMBL/GenBank/DDBJ whole genome shotgun (WGS) entry which is preliminary data.</text>
</comment>
<dbReference type="CDD" id="cd06223">
    <property type="entry name" value="PRTases_typeI"/>
    <property type="match status" value="1"/>
</dbReference>
<evidence type="ECO:0000256" key="1">
    <source>
        <dbReference type="ARBA" id="ARBA00008007"/>
    </source>
</evidence>
<dbReference type="Gene3D" id="3.40.50.2020">
    <property type="match status" value="1"/>
</dbReference>
<name>A0ABW9G997_9GAMM</name>
<evidence type="ECO:0000259" key="2">
    <source>
        <dbReference type="Pfam" id="PF00156"/>
    </source>
</evidence>
<dbReference type="InterPro" id="IPR029057">
    <property type="entry name" value="PRTase-like"/>
</dbReference>
<evidence type="ECO:0000313" key="4">
    <source>
        <dbReference type="Proteomes" id="UP001629953"/>
    </source>
</evidence>
<organism evidence="3 4">
    <name type="scientific">Celerinatantimonas yamalensis</name>
    <dbReference type="NCBI Taxonomy" id="559956"/>
    <lineage>
        <taxon>Bacteria</taxon>
        <taxon>Pseudomonadati</taxon>
        <taxon>Pseudomonadota</taxon>
        <taxon>Gammaproteobacteria</taxon>
        <taxon>Celerinatantimonadaceae</taxon>
        <taxon>Celerinatantimonas</taxon>
    </lineage>
</organism>
<dbReference type="Proteomes" id="UP001629953">
    <property type="component" value="Unassembled WGS sequence"/>
</dbReference>
<dbReference type="InterPro" id="IPR000836">
    <property type="entry name" value="PRTase_dom"/>
</dbReference>
<keyword evidence="4" id="KW-1185">Reference proteome</keyword>
<dbReference type="PANTHER" id="PTHR47505:SF1">
    <property type="entry name" value="DNA UTILIZATION PROTEIN YHGH"/>
    <property type="match status" value="1"/>
</dbReference>
<dbReference type="RefSeq" id="WP_408624382.1">
    <property type="nucleotide sequence ID" value="NZ_JBEQCT010000007.1"/>
</dbReference>
<accession>A0ABW9G997</accession>
<comment type="similarity">
    <text evidence="1">Belongs to the ComF/GntX family.</text>
</comment>
<dbReference type="EMBL" id="JBEQCT010000007">
    <property type="protein sequence ID" value="MFM2486102.1"/>
    <property type="molecule type" value="Genomic_DNA"/>
</dbReference>
<protein>
    <submittedName>
        <fullName evidence="3">ComF family protein</fullName>
    </submittedName>
</protein>
<feature type="domain" description="Phosphoribosyltransferase" evidence="2">
    <location>
        <begin position="196"/>
        <end position="241"/>
    </location>
</feature>
<evidence type="ECO:0000313" key="3">
    <source>
        <dbReference type="EMBL" id="MFM2486102.1"/>
    </source>
</evidence>
<gene>
    <name evidence="3" type="ORF">ABUE30_13705</name>
</gene>
<sequence>MVTIWLKAIQSQLQCYPTIRRCLGCFQPIAPQQLWCTNCQTLLQPTPTRRCIQCGLAIASGTHCGECLKHPPAFDTTWVLDDYRWPLDQLIRRFKHQHQPLLGEGLAALFFTQHPLDSAASVTLCPVPMHWYKRWRRGFNQSAILCDTLAARYHLPQCDLFYRHRNSIDLIGLSKEERQRAVQHSYQLRHYSTLPNHVILIDDVMTTGATLNELARQLKQTGVHRVDCWVMARTPQGLAHERG</sequence>
<dbReference type="InterPro" id="IPR051910">
    <property type="entry name" value="ComF/GntX_DNA_util-trans"/>
</dbReference>
<dbReference type="PANTHER" id="PTHR47505">
    <property type="entry name" value="DNA UTILIZATION PROTEIN YHGH"/>
    <property type="match status" value="1"/>
</dbReference>
<reference evidence="3 4" key="1">
    <citation type="journal article" date="2013" name="Int. J. Syst. Evol. Microbiol.">
        <title>Celerinatantimonas yamalensis sp. nov., a cold-adapted diazotrophic bacterium from a cold permafrost brine.</title>
        <authorList>
            <person name="Shcherbakova V."/>
            <person name="Chuvilskaya N."/>
            <person name="Rivkina E."/>
            <person name="Demidov N."/>
            <person name="Uchaeva V."/>
            <person name="Suetin S."/>
            <person name="Suzina N."/>
            <person name="Gilichinsky D."/>
        </authorList>
    </citation>
    <scope>NUCLEOTIDE SEQUENCE [LARGE SCALE GENOMIC DNA]</scope>
    <source>
        <strain evidence="3 4">C7</strain>
    </source>
</reference>